<dbReference type="InterPro" id="IPR006664">
    <property type="entry name" value="OMP_bac"/>
</dbReference>
<dbReference type="Gene3D" id="3.30.1330.60">
    <property type="entry name" value="OmpA-like domain"/>
    <property type="match status" value="1"/>
</dbReference>
<dbReference type="OrthoDB" id="7061829at2"/>
<evidence type="ECO:0000256" key="3">
    <source>
        <dbReference type="ARBA" id="ARBA00023237"/>
    </source>
</evidence>
<protein>
    <submittedName>
        <fullName evidence="6">Sortase-associated OmpA-like protein PdsO</fullName>
    </submittedName>
</protein>
<dbReference type="NCBIfam" id="TIGR03789">
    <property type="entry name" value="pdsO"/>
    <property type="match status" value="1"/>
</dbReference>
<evidence type="ECO:0000256" key="1">
    <source>
        <dbReference type="ARBA" id="ARBA00004442"/>
    </source>
</evidence>
<dbReference type="Pfam" id="PF00691">
    <property type="entry name" value="OmpA"/>
    <property type="match status" value="1"/>
</dbReference>
<evidence type="ECO:0000313" key="7">
    <source>
        <dbReference type="Proteomes" id="UP000321124"/>
    </source>
</evidence>
<dbReference type="InterPro" id="IPR022511">
    <property type="entry name" value="PdsO"/>
</dbReference>
<accession>A0A5B8QYW2</accession>
<organism evidence="6 7">
    <name type="scientific">Shewanella decolorationis</name>
    <dbReference type="NCBI Taxonomy" id="256839"/>
    <lineage>
        <taxon>Bacteria</taxon>
        <taxon>Pseudomonadati</taxon>
        <taxon>Pseudomonadota</taxon>
        <taxon>Gammaproteobacteria</taxon>
        <taxon>Alteromonadales</taxon>
        <taxon>Shewanellaceae</taxon>
        <taxon>Shewanella</taxon>
    </lineage>
</organism>
<dbReference type="PROSITE" id="PS51123">
    <property type="entry name" value="OMPA_2"/>
    <property type="match status" value="1"/>
</dbReference>
<evidence type="ECO:0000313" key="6">
    <source>
        <dbReference type="EMBL" id="QDZ91272.1"/>
    </source>
</evidence>
<gene>
    <name evidence="6" type="primary">pdsO</name>
    <name evidence="6" type="ORF">D0436_12815</name>
</gene>
<dbReference type="GO" id="GO:0009279">
    <property type="term" value="C:cell outer membrane"/>
    <property type="evidence" value="ECO:0007669"/>
    <property type="project" value="UniProtKB-SubCell"/>
</dbReference>
<dbReference type="KEGG" id="sdeo:D0436_12815"/>
<reference evidence="6 7" key="1">
    <citation type="journal article" date="2019" name="Ecotoxicol. Environ. Saf.">
        <title>Microbial characterization of heavy metal resistant bacterial strains isolated from an electroplating wastewater treatment plant.</title>
        <authorList>
            <person name="Cai X."/>
            <person name="Zheng X."/>
            <person name="Zhang D."/>
            <person name="Iqbal W."/>
            <person name="Liu C."/>
            <person name="Yang B."/>
            <person name="Zhao X."/>
            <person name="Lu X."/>
            <person name="Mao Y."/>
        </authorList>
    </citation>
    <scope>NUCLEOTIDE SEQUENCE [LARGE SCALE GENOMIC DNA]</scope>
    <source>
        <strain evidence="6 7">Ni1-3</strain>
    </source>
</reference>
<comment type="subcellular location">
    <subcellularLocation>
        <location evidence="1">Cell outer membrane</location>
    </subcellularLocation>
</comment>
<evidence type="ECO:0000259" key="5">
    <source>
        <dbReference type="PROSITE" id="PS51123"/>
    </source>
</evidence>
<dbReference type="AlphaFoldDB" id="A0A5B8QYW2"/>
<evidence type="ECO:0000256" key="2">
    <source>
        <dbReference type="ARBA" id="ARBA00023136"/>
    </source>
</evidence>
<dbReference type="InterPro" id="IPR006665">
    <property type="entry name" value="OmpA-like"/>
</dbReference>
<dbReference type="SUPFAM" id="SSF103088">
    <property type="entry name" value="OmpA-like"/>
    <property type="match status" value="1"/>
</dbReference>
<dbReference type="CDD" id="cd07185">
    <property type="entry name" value="OmpA_C-like"/>
    <property type="match status" value="1"/>
</dbReference>
<sequence>MMKKTLINMLILSVFAAPIANVSAKVSLQNQPLLLEPQTELMIEQEEDDGEALIGLGGGALLGALVGGPVGAIIGGFTGTLIGQSVSDTDTVKTQQQHIALQRQQLASLAAKQQASEQRAAEYALTQKQLDELLAEQHQLLSELALGMNVQFRTGSAELESHFLPQLDNVAKVMKRLSESNLELKGYADRRGDLAYNQALSEQRLLEVRGYLIKQGVAPERITTQAFGARMPLNDQQDSESDVFDRRVTLTMQPNQGLMASRVTE</sequence>
<dbReference type="PRINTS" id="PR01021">
    <property type="entry name" value="OMPADOMAIN"/>
</dbReference>
<dbReference type="Pfam" id="PF13441">
    <property type="entry name" value="Gly-zipper_YMGG"/>
    <property type="match status" value="1"/>
</dbReference>
<feature type="domain" description="OmpA-like" evidence="5">
    <location>
        <begin position="139"/>
        <end position="256"/>
    </location>
</feature>
<dbReference type="Proteomes" id="UP000321124">
    <property type="component" value="Chromosome"/>
</dbReference>
<keyword evidence="2 4" id="KW-0472">Membrane</keyword>
<evidence type="ECO:0000256" key="4">
    <source>
        <dbReference type="PROSITE-ProRule" id="PRU00473"/>
    </source>
</evidence>
<dbReference type="InterPro" id="IPR027367">
    <property type="entry name" value="Gly-zipper_YMGG"/>
</dbReference>
<dbReference type="RefSeq" id="WP_133181369.1">
    <property type="nucleotide sequence ID" value="NZ_CP031775.2"/>
</dbReference>
<dbReference type="InterPro" id="IPR050330">
    <property type="entry name" value="Bact_OuterMem_StrucFunc"/>
</dbReference>
<dbReference type="PANTHER" id="PTHR30329">
    <property type="entry name" value="STATOR ELEMENT OF FLAGELLAR MOTOR COMPLEX"/>
    <property type="match status" value="1"/>
</dbReference>
<dbReference type="PANTHER" id="PTHR30329:SF21">
    <property type="entry name" value="LIPOPROTEIN YIAD-RELATED"/>
    <property type="match status" value="1"/>
</dbReference>
<dbReference type="InterPro" id="IPR036737">
    <property type="entry name" value="OmpA-like_sf"/>
</dbReference>
<dbReference type="EMBL" id="CP031775">
    <property type="protein sequence ID" value="QDZ91272.1"/>
    <property type="molecule type" value="Genomic_DNA"/>
</dbReference>
<name>A0A5B8QYW2_9GAMM</name>
<keyword evidence="3" id="KW-0998">Cell outer membrane</keyword>
<proteinExistence type="predicted"/>